<comment type="caution">
    <text evidence="1">The sequence shown here is derived from an EMBL/GenBank/DDBJ whole genome shotgun (WGS) entry which is preliminary data.</text>
</comment>
<dbReference type="EMBL" id="CM042888">
    <property type="protein sequence ID" value="KAI4324912.1"/>
    <property type="molecule type" value="Genomic_DNA"/>
</dbReference>
<evidence type="ECO:0000313" key="1">
    <source>
        <dbReference type="EMBL" id="KAI4324912.1"/>
    </source>
</evidence>
<dbReference type="Proteomes" id="UP001057402">
    <property type="component" value="Chromosome 9"/>
</dbReference>
<gene>
    <name evidence="1" type="ORF">MLD38_030354</name>
</gene>
<organism evidence="1 2">
    <name type="scientific">Melastoma candidum</name>
    <dbReference type="NCBI Taxonomy" id="119954"/>
    <lineage>
        <taxon>Eukaryota</taxon>
        <taxon>Viridiplantae</taxon>
        <taxon>Streptophyta</taxon>
        <taxon>Embryophyta</taxon>
        <taxon>Tracheophyta</taxon>
        <taxon>Spermatophyta</taxon>
        <taxon>Magnoliopsida</taxon>
        <taxon>eudicotyledons</taxon>
        <taxon>Gunneridae</taxon>
        <taxon>Pentapetalae</taxon>
        <taxon>rosids</taxon>
        <taxon>malvids</taxon>
        <taxon>Myrtales</taxon>
        <taxon>Melastomataceae</taxon>
        <taxon>Melastomatoideae</taxon>
        <taxon>Melastomateae</taxon>
        <taxon>Melastoma</taxon>
    </lineage>
</organism>
<proteinExistence type="predicted"/>
<keyword evidence="2" id="KW-1185">Reference proteome</keyword>
<reference evidence="2" key="1">
    <citation type="journal article" date="2023" name="Front. Plant Sci.">
        <title>Chromosomal-level genome assembly of Melastoma candidum provides insights into trichome evolution.</title>
        <authorList>
            <person name="Zhong Y."/>
            <person name="Wu W."/>
            <person name="Sun C."/>
            <person name="Zou P."/>
            <person name="Liu Y."/>
            <person name="Dai S."/>
            <person name="Zhou R."/>
        </authorList>
    </citation>
    <scope>NUCLEOTIDE SEQUENCE [LARGE SCALE GENOMIC DNA]</scope>
</reference>
<evidence type="ECO:0000313" key="2">
    <source>
        <dbReference type="Proteomes" id="UP001057402"/>
    </source>
</evidence>
<protein>
    <submittedName>
        <fullName evidence="1">Uncharacterized protein</fullName>
    </submittedName>
</protein>
<name>A0ACB9MKZ6_9MYRT</name>
<accession>A0ACB9MKZ6</accession>
<sequence length="527" mass="59957">MGRNLPLLVVGLLFLSAGAVHAAGSVFPVLVASLFLVLVFSIKFAVFCLVEMPSRDRQPPVAGLIFNQLIHFRDLFDYMTFLARKHRTYRLIMPSHSEIYTVDPANVEYILKTNFSNYSKGEYNCGIMRDLFGQGIFAVDGEKWRHQRKLASHEFSTRNLRNFSSSVFRTNAVKLVSKVATAAEARQPMNMQDLLMKSTLDSIFKVGFGVDLGTLSGSYESGNKFSQAFDDANFIVYWRFVNILWKVERYLNLGQEATLKKILKTIDDFVFELIRIKRDQLKNGTVDSGKEDILSRFLMESEKDPENMTDQYLRDIILNFIIAGKDTSANTLTWFFYALSKNPRIQEKVVDDVRKATGCKSHTSADDFADLLTEAALEKMHYLHASLTETLRLYPAVPVDGKSALEDDVLPDGFKVKKGSGVNIAAYAMGRMTFLWGDDAELFIPERWLAEDGSFNPESPFKFNAFLAGPRICIGKEFAYRQMKIVAALLLNSHEFKLVDEDRVTTYRTMFTLHMDQGLHVYAYPRM</sequence>